<feature type="domain" description="Glycoside hydrolase family 42 N-terminal" evidence="4">
    <location>
        <begin position="74"/>
        <end position="217"/>
    </location>
</feature>
<dbReference type="GO" id="GO:0009341">
    <property type="term" value="C:beta-galactosidase complex"/>
    <property type="evidence" value="ECO:0007669"/>
    <property type="project" value="InterPro"/>
</dbReference>
<keyword evidence="3" id="KW-0732">Signal</keyword>
<accession>A0A9D1GP61</accession>
<organism evidence="6 7">
    <name type="scientific">Candidatus Cryptobacteroides merdipullorum</name>
    <dbReference type="NCBI Taxonomy" id="2840771"/>
    <lineage>
        <taxon>Bacteria</taxon>
        <taxon>Pseudomonadati</taxon>
        <taxon>Bacteroidota</taxon>
        <taxon>Bacteroidia</taxon>
        <taxon>Bacteroidales</taxon>
        <taxon>Candidatus Cryptobacteroides</taxon>
    </lineage>
</organism>
<dbReference type="Proteomes" id="UP000886881">
    <property type="component" value="Unassembled WGS sequence"/>
</dbReference>
<keyword evidence="2" id="KW-0326">Glycosidase</keyword>
<dbReference type="InterPro" id="IPR040719">
    <property type="entry name" value="DUF5597"/>
</dbReference>
<evidence type="ECO:0000256" key="1">
    <source>
        <dbReference type="ARBA" id="ARBA00022801"/>
    </source>
</evidence>
<dbReference type="InterPro" id="IPR017853">
    <property type="entry name" value="GH"/>
</dbReference>
<reference evidence="6" key="2">
    <citation type="journal article" date="2021" name="PeerJ">
        <title>Extensive microbial diversity within the chicken gut microbiome revealed by metagenomics and culture.</title>
        <authorList>
            <person name="Gilroy R."/>
            <person name="Ravi A."/>
            <person name="Getino M."/>
            <person name="Pursley I."/>
            <person name="Horton D.L."/>
            <person name="Alikhan N.F."/>
            <person name="Baker D."/>
            <person name="Gharbi K."/>
            <person name="Hall N."/>
            <person name="Watson M."/>
            <person name="Adriaenssens E.M."/>
            <person name="Foster-Nyarko E."/>
            <person name="Jarju S."/>
            <person name="Secka A."/>
            <person name="Antonio M."/>
            <person name="Oren A."/>
            <person name="Chaudhuri R.R."/>
            <person name="La Ragione R."/>
            <person name="Hildebrand F."/>
            <person name="Pallen M.J."/>
        </authorList>
    </citation>
    <scope>NUCLEOTIDE SEQUENCE</scope>
    <source>
        <strain evidence="6">ChiHecec2B26-709</strain>
    </source>
</reference>
<evidence type="ECO:0000259" key="5">
    <source>
        <dbReference type="Pfam" id="PF18120"/>
    </source>
</evidence>
<proteinExistence type="predicted"/>
<dbReference type="AlphaFoldDB" id="A0A9D1GP61"/>
<feature type="domain" description="DUF5597" evidence="5">
    <location>
        <begin position="406"/>
        <end position="534"/>
    </location>
</feature>
<keyword evidence="1" id="KW-0378">Hydrolase</keyword>
<sequence length="569" mass="61906">MKKSPITTLCAAGALVLSACSPSAEQNSLPAPHLEKRGNVTQLIVEGKPYLALACELGNSSSSSLEYMEPYWPQLKEAGVNTVLAVVSWEQVEPAEGSFDFSVLDGLISEARAHDLKLSILWFGSWKNGMSSYHPIWVKENPDKFPLAQTRDGDRLPILSTLGTATRDADAKAFAAMMKHIREVDSQEQTVVMIQVENEVGLHGYTRDYCPEANAAIAGQVPSQLMEYLQANRESLLPETLEAWKNGGFRTAGTWEEVFGKGDRTDEIFMAWNYASYMNAVAAAGKAEYDIPMFVNAWIVQPEDTRPGNYPSGGPQAQNHDVWRAAAPDIDILCPDIYLPEFPDILRLYSRAGNPVFIPESRAGQNGAANAAFAIGEMGAIGYSPFGFENGALSEANKTFNSFYRKAGAAADIILEAQASGNIRAAWVKGSDPAVYKQTLELGDYKIGVELVSSGMRNGGAPQLTGGTYSPDASGYAIAIRESDDSFLFLGSNVRITFLPADGQGTIGLAKVTEGDFRNGEWVEGRWLNGDQIQLRYDVLYAVDEGYSGQGLNFGTPEPGFIKVQLYKY</sequence>
<protein>
    <submittedName>
        <fullName evidence="6">DUF5597 domain-containing protein</fullName>
    </submittedName>
</protein>
<dbReference type="PROSITE" id="PS51257">
    <property type="entry name" value="PROKAR_LIPOPROTEIN"/>
    <property type="match status" value="1"/>
</dbReference>
<feature type="chain" id="PRO_5039017001" evidence="3">
    <location>
        <begin position="25"/>
        <end position="569"/>
    </location>
</feature>
<evidence type="ECO:0000259" key="4">
    <source>
        <dbReference type="Pfam" id="PF02449"/>
    </source>
</evidence>
<dbReference type="InterPro" id="IPR013529">
    <property type="entry name" value="Glyco_hydro_42_N"/>
</dbReference>
<feature type="signal peptide" evidence="3">
    <location>
        <begin position="1"/>
        <end position="24"/>
    </location>
</feature>
<evidence type="ECO:0000256" key="2">
    <source>
        <dbReference type="ARBA" id="ARBA00023295"/>
    </source>
</evidence>
<dbReference type="Pfam" id="PF02449">
    <property type="entry name" value="Glyco_hydro_42"/>
    <property type="match status" value="1"/>
</dbReference>
<gene>
    <name evidence="6" type="ORF">IAC35_02280</name>
</gene>
<dbReference type="GO" id="GO:0005975">
    <property type="term" value="P:carbohydrate metabolic process"/>
    <property type="evidence" value="ECO:0007669"/>
    <property type="project" value="InterPro"/>
</dbReference>
<comment type="caution">
    <text evidence="6">The sequence shown here is derived from an EMBL/GenBank/DDBJ whole genome shotgun (WGS) entry which is preliminary data.</text>
</comment>
<evidence type="ECO:0000313" key="6">
    <source>
        <dbReference type="EMBL" id="HIT46667.1"/>
    </source>
</evidence>
<name>A0A9D1GP61_9BACT</name>
<dbReference type="Gene3D" id="2.60.220.20">
    <property type="entry name" value="putative beta-Galactosidase from caulobacter crescentus"/>
    <property type="match status" value="1"/>
</dbReference>
<dbReference type="Gene3D" id="3.20.20.80">
    <property type="entry name" value="Glycosidases"/>
    <property type="match status" value="1"/>
</dbReference>
<dbReference type="GO" id="GO:0004565">
    <property type="term" value="F:beta-galactosidase activity"/>
    <property type="evidence" value="ECO:0007669"/>
    <property type="project" value="InterPro"/>
</dbReference>
<dbReference type="EMBL" id="DVLC01000043">
    <property type="protein sequence ID" value="HIT46667.1"/>
    <property type="molecule type" value="Genomic_DNA"/>
</dbReference>
<dbReference type="FunFam" id="3.20.20.80:FF:000135">
    <property type="entry name" value="Beta-galactosidase, putative, bgl35A"/>
    <property type="match status" value="1"/>
</dbReference>
<reference evidence="6" key="1">
    <citation type="submission" date="2020-10" db="EMBL/GenBank/DDBJ databases">
        <authorList>
            <person name="Gilroy R."/>
        </authorList>
    </citation>
    <scope>NUCLEOTIDE SEQUENCE</scope>
    <source>
        <strain evidence="6">ChiHecec2B26-709</strain>
    </source>
</reference>
<evidence type="ECO:0000313" key="7">
    <source>
        <dbReference type="Proteomes" id="UP000886881"/>
    </source>
</evidence>
<dbReference type="SUPFAM" id="SSF51445">
    <property type="entry name" value="(Trans)glycosidases"/>
    <property type="match status" value="1"/>
</dbReference>
<dbReference type="Pfam" id="PF18120">
    <property type="entry name" value="DUF5597"/>
    <property type="match status" value="1"/>
</dbReference>
<evidence type="ECO:0000256" key="3">
    <source>
        <dbReference type="SAM" id="SignalP"/>
    </source>
</evidence>